<dbReference type="Proteomes" id="UP000475862">
    <property type="component" value="Unassembled WGS sequence"/>
</dbReference>
<organism evidence="2 3">
    <name type="scientific">Aphis glycines</name>
    <name type="common">Soybean aphid</name>
    <dbReference type="NCBI Taxonomy" id="307491"/>
    <lineage>
        <taxon>Eukaryota</taxon>
        <taxon>Metazoa</taxon>
        <taxon>Ecdysozoa</taxon>
        <taxon>Arthropoda</taxon>
        <taxon>Hexapoda</taxon>
        <taxon>Insecta</taxon>
        <taxon>Pterygota</taxon>
        <taxon>Neoptera</taxon>
        <taxon>Paraneoptera</taxon>
        <taxon>Hemiptera</taxon>
        <taxon>Sternorrhyncha</taxon>
        <taxon>Aphidomorpha</taxon>
        <taxon>Aphidoidea</taxon>
        <taxon>Aphididae</taxon>
        <taxon>Aphidini</taxon>
        <taxon>Aphis</taxon>
        <taxon>Aphis</taxon>
    </lineage>
</organism>
<dbReference type="EMBL" id="VYZN01000039">
    <property type="protein sequence ID" value="KAE9532359.1"/>
    <property type="molecule type" value="Genomic_DNA"/>
</dbReference>
<evidence type="ECO:0000256" key="1">
    <source>
        <dbReference type="SAM" id="MobiDB-lite"/>
    </source>
</evidence>
<gene>
    <name evidence="2" type="ORF">AGLY_009982</name>
</gene>
<proteinExistence type="predicted"/>
<evidence type="ECO:0000313" key="3">
    <source>
        <dbReference type="Proteomes" id="UP000475862"/>
    </source>
</evidence>
<reference evidence="2 3" key="1">
    <citation type="submission" date="2019-08" db="EMBL/GenBank/DDBJ databases">
        <title>The genome of the soybean aphid Biotype 1, its phylome, world population structure and adaptation to the North American continent.</title>
        <authorList>
            <person name="Giordano R."/>
            <person name="Donthu R.K."/>
            <person name="Hernandez A.G."/>
            <person name="Wright C.L."/>
            <person name="Zimin A.V."/>
        </authorList>
    </citation>
    <scope>NUCLEOTIDE SEQUENCE [LARGE SCALE GENOMIC DNA]</scope>
    <source>
        <tissue evidence="2">Whole aphids</tissue>
    </source>
</reference>
<protein>
    <submittedName>
        <fullName evidence="2">Uncharacterized protein</fullName>
    </submittedName>
</protein>
<feature type="compositionally biased region" description="Basic and acidic residues" evidence="1">
    <location>
        <begin position="315"/>
        <end position="325"/>
    </location>
</feature>
<dbReference type="AlphaFoldDB" id="A0A6G0TGQ4"/>
<dbReference type="OrthoDB" id="10370668at2759"/>
<evidence type="ECO:0000313" key="2">
    <source>
        <dbReference type="EMBL" id="KAE9532359.1"/>
    </source>
</evidence>
<feature type="region of interest" description="Disordered" evidence="1">
    <location>
        <begin position="309"/>
        <end position="345"/>
    </location>
</feature>
<sequence>MDFLGLTIISFTTDKVLDIIDTIINTTIVTTSDGNAPEGLSAPTREVIDIIDTAEAIAEDEPKGKCDANAILEKDAGEIPAAQQLAPRERQEKKEEELIVSVSRSSHGGGDAPEGLSAPTREVIDIVDTAEAVVEDEIKGECDANAILEKDAGKIPAAQQLAPRERQEKKEEELIVSMSRSSHGGGDAPEGLSAPTREVIDIVDTAEAVVEDEPIGECDANTILKKDAGEIPVVQQLAPSERQEKKEEELIVSVSRSSHGGGDAPEGLSAPTREVIDIVDTAEAVVEDEIKGECDANAILEKDAGKIPAAQQLAPRERQEKKEEELIVSMSRSSHGGGDAPEGLSAPTREVIDIVDTAEAVVEDEPIGECDANTILEKDAGKIPAAQQLAPRERQEKTKGELIVSVSRSSHGGGDAPEGLSAPTREVIDIVDTAEAVVEDEPKGECDANTILKKDAGEIPVVQQLAPCERQEKKEGELIVSVSRSSHGGGDAPEGLSAPTREVIDIVDTAEAVVEDEPKGECDANAILKKDAGVIPAAQQLAPRKRRRRLAAAWRVIKRFFLCGCCAPRVE</sequence>
<accession>A0A6G0TGQ4</accession>
<name>A0A6G0TGQ4_APHGL</name>
<keyword evidence="3" id="KW-1185">Reference proteome</keyword>
<comment type="caution">
    <text evidence="2">The sequence shown here is derived from an EMBL/GenBank/DDBJ whole genome shotgun (WGS) entry which is preliminary data.</text>
</comment>